<evidence type="ECO:0000256" key="5">
    <source>
        <dbReference type="ARBA" id="ARBA00018429"/>
    </source>
</evidence>
<keyword evidence="8 9" id="KW-0234">DNA repair</keyword>
<protein>
    <recommendedName>
        <fullName evidence="5 9">Uracil-DNA glycosylase</fullName>
        <shortName evidence="9">UDG</shortName>
        <ecNumber evidence="4 9">3.2.2.27</ecNumber>
    </recommendedName>
</protein>
<dbReference type="NCBIfam" id="TIGR00628">
    <property type="entry name" value="ung"/>
    <property type="match status" value="1"/>
</dbReference>
<gene>
    <name evidence="9" type="primary">ung</name>
    <name evidence="13" type="ORF">ACFOZ1_14515</name>
</gene>
<keyword evidence="9" id="KW-0963">Cytoplasm</keyword>
<evidence type="ECO:0000256" key="2">
    <source>
        <dbReference type="ARBA" id="ARBA00002631"/>
    </source>
</evidence>
<comment type="function">
    <text evidence="2 9 11">Excises uracil residues from the DNA which can arise as a result of misincorporation of dUMP residues by DNA polymerase or due to deamination of cytosine.</text>
</comment>
<evidence type="ECO:0000256" key="9">
    <source>
        <dbReference type="HAMAP-Rule" id="MF_00148"/>
    </source>
</evidence>
<dbReference type="CDD" id="cd10027">
    <property type="entry name" value="UDG-F1-like"/>
    <property type="match status" value="1"/>
</dbReference>
<dbReference type="Pfam" id="PF03167">
    <property type="entry name" value="UDG"/>
    <property type="match status" value="1"/>
</dbReference>
<sequence length="229" mass="26106">MNKHIFTNDWEDILSGECNQNYYKKLHEFLREEYQTSTIYPKAEDIFNALHFTSFEDVKVVILGQDPYHGPNQAHGLSFSVNKGVPVPPSLKNIYKELQNDVGVSIPNHGYLKEWADQGVLLLNTVLTVRSGEAHSHKGRGWEQFTNQIIKKLNDKSSPIVYILWGKAAEAKETLIDTSKHYTIKSPHPSPLSAHRGFFNSKPFSKVNQLLIQEGKEPIDWQISSFTVN</sequence>
<dbReference type="InterPro" id="IPR005122">
    <property type="entry name" value="Uracil-DNA_glycosylase-like"/>
</dbReference>
<evidence type="ECO:0000256" key="3">
    <source>
        <dbReference type="ARBA" id="ARBA00008184"/>
    </source>
</evidence>
<dbReference type="Gene3D" id="3.40.470.10">
    <property type="entry name" value="Uracil-DNA glycosylase-like domain"/>
    <property type="match status" value="1"/>
</dbReference>
<comment type="catalytic activity">
    <reaction evidence="1 9 11">
        <text>Hydrolyzes single-stranded DNA or mismatched double-stranded DNA and polynucleotides, releasing free uracil.</text>
        <dbReference type="EC" id="3.2.2.27"/>
    </reaction>
</comment>
<dbReference type="NCBIfam" id="NF003591">
    <property type="entry name" value="PRK05254.1-4"/>
    <property type="match status" value="1"/>
</dbReference>
<dbReference type="HAMAP" id="MF_00148">
    <property type="entry name" value="UDG"/>
    <property type="match status" value="1"/>
</dbReference>
<dbReference type="InterPro" id="IPR018085">
    <property type="entry name" value="Ura-DNA_Glyclase_AS"/>
</dbReference>
<dbReference type="EC" id="3.2.2.27" evidence="4 9"/>
<dbReference type="NCBIfam" id="NF003588">
    <property type="entry name" value="PRK05254.1-1"/>
    <property type="match status" value="1"/>
</dbReference>
<evidence type="ECO:0000256" key="8">
    <source>
        <dbReference type="ARBA" id="ARBA00023204"/>
    </source>
</evidence>
<evidence type="ECO:0000256" key="10">
    <source>
        <dbReference type="PROSITE-ProRule" id="PRU10072"/>
    </source>
</evidence>
<dbReference type="GO" id="GO:0004844">
    <property type="term" value="F:uracil DNA N-glycosylase activity"/>
    <property type="evidence" value="ECO:0007669"/>
    <property type="project" value="UniProtKB-EC"/>
</dbReference>
<keyword evidence="7 9" id="KW-0378">Hydrolase</keyword>
<keyword evidence="14" id="KW-1185">Reference proteome</keyword>
<evidence type="ECO:0000256" key="6">
    <source>
        <dbReference type="ARBA" id="ARBA00022763"/>
    </source>
</evidence>
<feature type="active site" description="Proton acceptor" evidence="9 10">
    <location>
        <position position="66"/>
    </location>
</feature>
<comment type="caution">
    <text evidence="13">The sequence shown here is derived from an EMBL/GenBank/DDBJ whole genome shotgun (WGS) entry which is preliminary data.</text>
</comment>
<proteinExistence type="inferred from homology"/>
<evidence type="ECO:0000256" key="4">
    <source>
        <dbReference type="ARBA" id="ARBA00012030"/>
    </source>
</evidence>
<reference evidence="14" key="1">
    <citation type="journal article" date="2019" name="Int. J. Syst. Evol. Microbiol.">
        <title>The Global Catalogue of Microorganisms (GCM) 10K type strain sequencing project: providing services to taxonomists for standard genome sequencing and annotation.</title>
        <authorList>
            <consortium name="The Broad Institute Genomics Platform"/>
            <consortium name="The Broad Institute Genome Sequencing Center for Infectious Disease"/>
            <person name="Wu L."/>
            <person name="Ma J."/>
        </authorList>
    </citation>
    <scope>NUCLEOTIDE SEQUENCE [LARGE SCALE GENOMIC DNA]</scope>
    <source>
        <strain evidence="14">KACC 14058</strain>
    </source>
</reference>
<evidence type="ECO:0000256" key="7">
    <source>
        <dbReference type="ARBA" id="ARBA00022801"/>
    </source>
</evidence>
<name>A0ABV8W0K3_9BACI</name>
<evidence type="ECO:0000256" key="11">
    <source>
        <dbReference type="RuleBase" id="RU003780"/>
    </source>
</evidence>
<dbReference type="NCBIfam" id="NF003592">
    <property type="entry name" value="PRK05254.1-5"/>
    <property type="match status" value="1"/>
</dbReference>
<dbReference type="InterPro" id="IPR036895">
    <property type="entry name" value="Uracil-DNA_glycosylase-like_sf"/>
</dbReference>
<keyword evidence="13" id="KW-0326">Glycosidase</keyword>
<dbReference type="InterPro" id="IPR002043">
    <property type="entry name" value="UDG_fam1"/>
</dbReference>
<dbReference type="RefSeq" id="WP_390200452.1">
    <property type="nucleotide sequence ID" value="NZ_JBHSDV010000005.1"/>
</dbReference>
<dbReference type="NCBIfam" id="NF003589">
    <property type="entry name" value="PRK05254.1-2"/>
    <property type="match status" value="1"/>
</dbReference>
<dbReference type="EMBL" id="JBHSDV010000005">
    <property type="protein sequence ID" value="MFC4389013.1"/>
    <property type="molecule type" value="Genomic_DNA"/>
</dbReference>
<dbReference type="SMART" id="SM00986">
    <property type="entry name" value="UDG"/>
    <property type="match status" value="1"/>
</dbReference>
<evidence type="ECO:0000313" key="13">
    <source>
        <dbReference type="EMBL" id="MFC4389013.1"/>
    </source>
</evidence>
<evidence type="ECO:0000313" key="14">
    <source>
        <dbReference type="Proteomes" id="UP001595880"/>
    </source>
</evidence>
<feature type="domain" description="Uracil-DNA glycosylase-like" evidence="12">
    <location>
        <begin position="51"/>
        <end position="211"/>
    </location>
</feature>
<comment type="similarity">
    <text evidence="3 9 11">Belongs to the uracil-DNA glycosylase (UDG) superfamily. UNG family.</text>
</comment>
<evidence type="ECO:0000256" key="1">
    <source>
        <dbReference type="ARBA" id="ARBA00001400"/>
    </source>
</evidence>
<evidence type="ECO:0000259" key="12">
    <source>
        <dbReference type="SMART" id="SM00986"/>
    </source>
</evidence>
<dbReference type="Proteomes" id="UP001595880">
    <property type="component" value="Unassembled WGS sequence"/>
</dbReference>
<dbReference type="SMART" id="SM00987">
    <property type="entry name" value="UreE_C"/>
    <property type="match status" value="1"/>
</dbReference>
<organism evidence="13 14">
    <name type="scientific">Gracilibacillus marinus</name>
    <dbReference type="NCBI Taxonomy" id="630535"/>
    <lineage>
        <taxon>Bacteria</taxon>
        <taxon>Bacillati</taxon>
        <taxon>Bacillota</taxon>
        <taxon>Bacilli</taxon>
        <taxon>Bacillales</taxon>
        <taxon>Bacillaceae</taxon>
        <taxon>Gracilibacillus</taxon>
    </lineage>
</organism>
<dbReference type="PANTHER" id="PTHR11264">
    <property type="entry name" value="URACIL-DNA GLYCOSYLASE"/>
    <property type="match status" value="1"/>
</dbReference>
<keyword evidence="6 9" id="KW-0227">DNA damage</keyword>
<dbReference type="SUPFAM" id="SSF52141">
    <property type="entry name" value="Uracil-DNA glycosylase-like"/>
    <property type="match status" value="1"/>
</dbReference>
<dbReference type="PROSITE" id="PS00130">
    <property type="entry name" value="U_DNA_GLYCOSYLASE"/>
    <property type="match status" value="1"/>
</dbReference>
<dbReference type="PANTHER" id="PTHR11264:SF0">
    <property type="entry name" value="URACIL-DNA GLYCOSYLASE"/>
    <property type="match status" value="1"/>
</dbReference>
<comment type="subcellular location">
    <subcellularLocation>
        <location evidence="9">Cytoplasm</location>
    </subcellularLocation>
</comment>
<accession>A0ABV8W0K3</accession>